<dbReference type="SUPFAM" id="SSF56219">
    <property type="entry name" value="DNase I-like"/>
    <property type="match status" value="1"/>
</dbReference>
<proteinExistence type="predicted"/>
<evidence type="ECO:0000259" key="3">
    <source>
        <dbReference type="Pfam" id="PF03372"/>
    </source>
</evidence>
<keyword evidence="4" id="KW-0540">Nuclease</keyword>
<dbReference type="AlphaFoldDB" id="A0A7W7QBR1"/>
<organism evidence="4 5">
    <name type="scientific">Actinophytocola algeriensis</name>
    <dbReference type="NCBI Taxonomy" id="1768010"/>
    <lineage>
        <taxon>Bacteria</taxon>
        <taxon>Bacillati</taxon>
        <taxon>Actinomycetota</taxon>
        <taxon>Actinomycetes</taxon>
        <taxon>Pseudonocardiales</taxon>
        <taxon>Pseudonocardiaceae</taxon>
    </lineage>
</organism>
<dbReference type="GO" id="GO:0004527">
    <property type="term" value="F:exonuclease activity"/>
    <property type="evidence" value="ECO:0007669"/>
    <property type="project" value="UniProtKB-KW"/>
</dbReference>
<protein>
    <submittedName>
        <fullName evidence="4">Endonuclease/exonuclease/phosphatase family metal-dependent hydrolase</fullName>
    </submittedName>
</protein>
<keyword evidence="4" id="KW-0269">Exonuclease</keyword>
<accession>A0A7W7QBR1</accession>
<feature type="region of interest" description="Disordered" evidence="1">
    <location>
        <begin position="322"/>
        <end position="356"/>
    </location>
</feature>
<dbReference type="GO" id="GO:0004519">
    <property type="term" value="F:endonuclease activity"/>
    <property type="evidence" value="ECO:0007669"/>
    <property type="project" value="UniProtKB-KW"/>
</dbReference>
<keyword evidence="4" id="KW-0255">Endonuclease</keyword>
<feature type="signal peptide" evidence="2">
    <location>
        <begin position="1"/>
        <end position="21"/>
    </location>
</feature>
<feature type="region of interest" description="Disordered" evidence="1">
    <location>
        <begin position="149"/>
        <end position="172"/>
    </location>
</feature>
<feature type="compositionally biased region" description="Basic and acidic residues" evidence="1">
    <location>
        <begin position="154"/>
        <end position="166"/>
    </location>
</feature>
<dbReference type="RefSeq" id="WP_184814644.1">
    <property type="nucleotide sequence ID" value="NZ_JACHJQ010000007.1"/>
</dbReference>
<feature type="chain" id="PRO_5031481665" evidence="2">
    <location>
        <begin position="22"/>
        <end position="467"/>
    </location>
</feature>
<keyword evidence="2" id="KW-0732">Signal</keyword>
<dbReference type="EMBL" id="JACHJQ010000007">
    <property type="protein sequence ID" value="MBB4910627.1"/>
    <property type="molecule type" value="Genomic_DNA"/>
</dbReference>
<name>A0A7W7QBR1_9PSEU</name>
<dbReference type="PROSITE" id="PS51257">
    <property type="entry name" value="PROKAR_LIPOPROTEIN"/>
    <property type="match status" value="1"/>
</dbReference>
<sequence>MPRKLVLVIAAAALVAGCDSATPRPTPTPTATAGHDEVRIVNLNAAMGYKNGAGDAAGTDALTSDYELLADDILNQRGDVANLQEMALPASRELRTILEEKTGDTWELNFSFSGNATYYTGQKGESGPRPDYRDVPAGNAQLIRIGDGITRQKPLTDDGKKDDGKTPDQGIMLPSVGRSFVGAELTVPGGTVAVYNTHLALADQVADEVRAGDVLKIQEITEADTVPSVLTGDFNQTIDFVPGQPYPSPKTVDAIRAFMDTYGYADVGRDKGPTSNEKRKFLGTKRIDYILARGIRTTDTVRFVSHESDHWGLATTIAFDGIPSSDVPPPTPLPTTGTTTSQAPTTTTTAPAGPTTEGAITRYQQYLHAVGAADVATMCEIAGPAAKRAEDEGFGPCEQTMPVALSMFSPEQRTALLDATVDPAKVAGGGTTVRIPAAAVRAAVTFTSSDLGDAVMSYLDGEWFVTD</sequence>
<feature type="compositionally biased region" description="Low complexity" evidence="1">
    <location>
        <begin position="334"/>
        <end position="356"/>
    </location>
</feature>
<dbReference type="Proteomes" id="UP000520767">
    <property type="component" value="Unassembled WGS sequence"/>
</dbReference>
<gene>
    <name evidence="4" type="ORF">FHR82_006885</name>
</gene>
<dbReference type="InterPro" id="IPR005135">
    <property type="entry name" value="Endo/exonuclease/phosphatase"/>
</dbReference>
<reference evidence="4 5" key="1">
    <citation type="submission" date="2020-08" db="EMBL/GenBank/DDBJ databases">
        <title>Genomic Encyclopedia of Type Strains, Phase III (KMG-III): the genomes of soil and plant-associated and newly described type strains.</title>
        <authorList>
            <person name="Whitman W."/>
        </authorList>
    </citation>
    <scope>NUCLEOTIDE SEQUENCE [LARGE SCALE GENOMIC DNA]</scope>
    <source>
        <strain evidence="4 5">CECT 8960</strain>
    </source>
</reference>
<comment type="caution">
    <text evidence="4">The sequence shown here is derived from an EMBL/GenBank/DDBJ whole genome shotgun (WGS) entry which is preliminary data.</text>
</comment>
<feature type="domain" description="Endonuclease/exonuclease/phosphatase" evidence="3">
    <location>
        <begin position="65"/>
        <end position="310"/>
    </location>
</feature>
<keyword evidence="4" id="KW-0378">Hydrolase</keyword>
<keyword evidence="5" id="KW-1185">Reference proteome</keyword>
<dbReference type="InterPro" id="IPR036691">
    <property type="entry name" value="Endo/exonu/phosph_ase_sf"/>
</dbReference>
<dbReference type="Pfam" id="PF03372">
    <property type="entry name" value="Exo_endo_phos"/>
    <property type="match status" value="1"/>
</dbReference>
<evidence type="ECO:0000313" key="4">
    <source>
        <dbReference type="EMBL" id="MBB4910627.1"/>
    </source>
</evidence>
<evidence type="ECO:0000313" key="5">
    <source>
        <dbReference type="Proteomes" id="UP000520767"/>
    </source>
</evidence>
<evidence type="ECO:0000256" key="1">
    <source>
        <dbReference type="SAM" id="MobiDB-lite"/>
    </source>
</evidence>
<evidence type="ECO:0000256" key="2">
    <source>
        <dbReference type="SAM" id="SignalP"/>
    </source>
</evidence>
<dbReference type="Gene3D" id="3.60.10.10">
    <property type="entry name" value="Endonuclease/exonuclease/phosphatase"/>
    <property type="match status" value="1"/>
</dbReference>